<feature type="transmembrane region" description="Helical" evidence="7">
    <location>
        <begin position="12"/>
        <end position="32"/>
    </location>
</feature>
<keyword evidence="5 7" id="KW-1133">Transmembrane helix</keyword>
<dbReference type="GO" id="GO:0016485">
    <property type="term" value="P:protein processing"/>
    <property type="evidence" value="ECO:0007669"/>
    <property type="project" value="InterPro"/>
</dbReference>
<dbReference type="AlphaFoldDB" id="A0A976FEM7"/>
<evidence type="ECO:0000256" key="7">
    <source>
        <dbReference type="SAM" id="Phobius"/>
    </source>
</evidence>
<feature type="transmembrane region" description="Helical" evidence="7">
    <location>
        <begin position="187"/>
        <end position="207"/>
    </location>
</feature>
<name>A0A976FEM7_BRELC</name>
<feature type="transmembrane region" description="Helical" evidence="7">
    <location>
        <begin position="219"/>
        <end position="237"/>
    </location>
</feature>
<dbReference type="InterPro" id="IPR009294">
    <property type="entry name" value="Aph-1"/>
</dbReference>
<evidence type="ECO:0000256" key="2">
    <source>
        <dbReference type="ARBA" id="ARBA00005577"/>
    </source>
</evidence>
<dbReference type="RefSeq" id="XP_067814861.1">
    <property type="nucleotide sequence ID" value="XM_067961094.1"/>
</dbReference>
<accession>A0A976FEM7</accession>
<comment type="similarity">
    <text evidence="2">Belongs to the APH-1 family.</text>
</comment>
<sequence>MALHDGLVNWPLFFGCILVGFGPLAAVFFTIIAKRAQLVIISLSGAFVWLIAILVTATLWQIIPALKTSLSATVPVGVVVQEAFRVLFFYLYTRTELAVKRVTTSSHQLPLNDVTSSLAGGVGFSLMHALLMFGSLMGSSTGLRGAAFSNSCPAIPLVFSAALSTLALTALDVSLMVLAFDGYRKRSALIVSAVIIIHMGIALSALANMDTNGCYISIPVHYAGAAIACTGASLILWRSKRLAVDAK</sequence>
<keyword evidence="3 7" id="KW-0812">Transmembrane</keyword>
<evidence type="ECO:0000313" key="8">
    <source>
        <dbReference type="EMBL" id="TDH65362.1"/>
    </source>
</evidence>
<gene>
    <name evidence="8" type="ORF">CCR75_002997</name>
</gene>
<organism evidence="8 9">
    <name type="scientific">Bremia lactucae</name>
    <name type="common">Lettuce downy mildew</name>
    <dbReference type="NCBI Taxonomy" id="4779"/>
    <lineage>
        <taxon>Eukaryota</taxon>
        <taxon>Sar</taxon>
        <taxon>Stramenopiles</taxon>
        <taxon>Oomycota</taxon>
        <taxon>Peronosporomycetes</taxon>
        <taxon>Peronosporales</taxon>
        <taxon>Peronosporaceae</taxon>
        <taxon>Bremia</taxon>
    </lineage>
</organism>
<comment type="caution">
    <text evidence="8">The sequence shown here is derived from an EMBL/GenBank/DDBJ whole genome shotgun (WGS) entry which is preliminary data.</text>
</comment>
<dbReference type="Proteomes" id="UP000294530">
    <property type="component" value="Unassembled WGS sequence"/>
</dbReference>
<evidence type="ECO:0000256" key="4">
    <source>
        <dbReference type="ARBA" id="ARBA00022976"/>
    </source>
</evidence>
<evidence type="ECO:0000256" key="1">
    <source>
        <dbReference type="ARBA" id="ARBA00004141"/>
    </source>
</evidence>
<dbReference type="EMBL" id="SHOA02000013">
    <property type="protein sequence ID" value="TDH65362.1"/>
    <property type="molecule type" value="Genomic_DNA"/>
</dbReference>
<evidence type="ECO:0000256" key="6">
    <source>
        <dbReference type="ARBA" id="ARBA00023136"/>
    </source>
</evidence>
<feature type="transmembrane region" description="Helical" evidence="7">
    <location>
        <begin position="114"/>
        <end position="137"/>
    </location>
</feature>
<protein>
    <recommendedName>
        <fullName evidence="10">Gamma-secretase subunit Aph-1</fullName>
    </recommendedName>
</protein>
<keyword evidence="9" id="KW-1185">Reference proteome</keyword>
<proteinExistence type="inferred from homology"/>
<evidence type="ECO:0000313" key="9">
    <source>
        <dbReference type="Proteomes" id="UP000294530"/>
    </source>
</evidence>
<evidence type="ECO:0000256" key="5">
    <source>
        <dbReference type="ARBA" id="ARBA00022989"/>
    </source>
</evidence>
<dbReference type="Pfam" id="PF06105">
    <property type="entry name" value="Aph-1"/>
    <property type="match status" value="1"/>
</dbReference>
<feature type="transmembrane region" description="Helical" evidence="7">
    <location>
        <begin position="69"/>
        <end position="93"/>
    </location>
</feature>
<dbReference type="GeneID" id="94346765"/>
<feature type="transmembrane region" description="Helical" evidence="7">
    <location>
        <begin position="157"/>
        <end position="180"/>
    </location>
</feature>
<comment type="subcellular location">
    <subcellularLocation>
        <location evidence="1">Membrane</location>
        <topology evidence="1">Multi-pass membrane protein</topology>
    </subcellularLocation>
</comment>
<evidence type="ECO:0000256" key="3">
    <source>
        <dbReference type="ARBA" id="ARBA00022692"/>
    </source>
</evidence>
<reference evidence="8 9" key="1">
    <citation type="journal article" date="2021" name="Genome Biol.">
        <title>AFLAP: assembly-free linkage analysis pipeline using k-mers from genome sequencing data.</title>
        <authorList>
            <person name="Fletcher K."/>
            <person name="Zhang L."/>
            <person name="Gil J."/>
            <person name="Han R."/>
            <person name="Cavanaugh K."/>
            <person name="Michelmore R."/>
        </authorList>
    </citation>
    <scope>NUCLEOTIDE SEQUENCE [LARGE SCALE GENOMIC DNA]</scope>
    <source>
        <strain evidence="8 9">SF5</strain>
    </source>
</reference>
<dbReference type="KEGG" id="blac:94346765"/>
<keyword evidence="4" id="KW-0914">Notch signaling pathway</keyword>
<dbReference type="GO" id="GO:0007219">
    <property type="term" value="P:Notch signaling pathway"/>
    <property type="evidence" value="ECO:0007669"/>
    <property type="project" value="UniProtKB-KW"/>
</dbReference>
<feature type="transmembrane region" description="Helical" evidence="7">
    <location>
        <begin position="39"/>
        <end position="63"/>
    </location>
</feature>
<keyword evidence="6 7" id="KW-0472">Membrane</keyword>
<dbReference type="OrthoDB" id="6507463at2759"/>
<dbReference type="GO" id="GO:0016020">
    <property type="term" value="C:membrane"/>
    <property type="evidence" value="ECO:0007669"/>
    <property type="project" value="UniProtKB-SubCell"/>
</dbReference>
<evidence type="ECO:0008006" key="10">
    <source>
        <dbReference type="Google" id="ProtNLM"/>
    </source>
</evidence>
<dbReference type="PANTHER" id="PTHR12889">
    <property type="entry name" value="GAMMA-SECRETASE SUBUNIT APH-1"/>
    <property type="match status" value="1"/>
</dbReference>